<dbReference type="EMBL" id="DRMN01000291">
    <property type="protein sequence ID" value="HFB55151.1"/>
    <property type="molecule type" value="Genomic_DNA"/>
</dbReference>
<dbReference type="CDD" id="cd00082">
    <property type="entry name" value="HisKA"/>
    <property type="match status" value="1"/>
</dbReference>
<dbReference type="InterPro" id="IPR036097">
    <property type="entry name" value="HisK_dim/P_sf"/>
</dbReference>
<keyword evidence="6" id="KW-0902">Two-component regulatory system</keyword>
<dbReference type="InterPro" id="IPR036890">
    <property type="entry name" value="HATPase_C_sf"/>
</dbReference>
<dbReference type="FunFam" id="3.30.565.10:FF:000006">
    <property type="entry name" value="Sensor histidine kinase WalK"/>
    <property type="match status" value="1"/>
</dbReference>
<dbReference type="PRINTS" id="PR00344">
    <property type="entry name" value="BCTRLSENSOR"/>
</dbReference>
<comment type="caution">
    <text evidence="8">The sequence shown here is derived from an EMBL/GenBank/DDBJ whole genome shotgun (WGS) entry which is preliminary data.</text>
</comment>
<evidence type="ECO:0000256" key="4">
    <source>
        <dbReference type="ARBA" id="ARBA00022679"/>
    </source>
</evidence>
<evidence type="ECO:0000256" key="1">
    <source>
        <dbReference type="ARBA" id="ARBA00000085"/>
    </source>
</evidence>
<sequence>MNFHNVAFADMFGLDEHWFKDRPSHAEWLDHLRDKRVLQAHAKYNLWKQNELSYYTDWPDDVPDEHWSLPDGRELRLVRMRDPDGGLSLLFGDITDQISMKTKFDALINVQEATLDKLTEGVAVFGLDGRLKISNAAFQEMWHLSDEVVHNQPLFTDLIKEHVALYHDRSFWQDMMARTTDTSPEVRRHISGEIKRSDDSILTYISKPLPDGATLIAWDNVTHSRQAEAALIERAEAVEASNRIKSEFVGHVSYQLRTPLTTILGYAEFLQSGVAGELTDKQSEYVFAIESASADLTKTIDDILDIAAIDADTVDLELGDVDLYYVLETALDYVATKAEDTHVSLSLNAHEDVGIMRADEKRIKQIVHNLLGNALRFTKRDGKIELGADGDEQSVRIWVKDNGAGIPAEQQPQVFESFNSQKGGAGLGLALVERFVHRHGGWVELESEEGVGTQVTCHLPRIASREGAEPELDL</sequence>
<keyword evidence="3" id="KW-0597">Phosphoprotein</keyword>
<keyword evidence="5 8" id="KW-0418">Kinase</keyword>
<dbReference type="InterPro" id="IPR004358">
    <property type="entry name" value="Sig_transdc_His_kin-like_C"/>
</dbReference>
<dbReference type="InterPro" id="IPR003661">
    <property type="entry name" value="HisK_dim/P_dom"/>
</dbReference>
<dbReference type="PANTHER" id="PTHR43711:SF1">
    <property type="entry name" value="HISTIDINE KINASE 1"/>
    <property type="match status" value="1"/>
</dbReference>
<dbReference type="Gene3D" id="3.30.450.20">
    <property type="entry name" value="PAS domain"/>
    <property type="match status" value="1"/>
</dbReference>
<dbReference type="PANTHER" id="PTHR43711">
    <property type="entry name" value="TWO-COMPONENT HISTIDINE KINASE"/>
    <property type="match status" value="1"/>
</dbReference>
<evidence type="ECO:0000259" key="7">
    <source>
        <dbReference type="PROSITE" id="PS50109"/>
    </source>
</evidence>
<organism evidence="8">
    <name type="scientific">Hellea balneolensis</name>
    <dbReference type="NCBI Taxonomy" id="287478"/>
    <lineage>
        <taxon>Bacteria</taxon>
        <taxon>Pseudomonadati</taxon>
        <taxon>Pseudomonadota</taxon>
        <taxon>Alphaproteobacteria</taxon>
        <taxon>Maricaulales</taxon>
        <taxon>Robiginitomaculaceae</taxon>
        <taxon>Hellea</taxon>
    </lineage>
</organism>
<reference evidence="8" key="1">
    <citation type="journal article" date="2020" name="mSystems">
        <title>Genome- and Community-Level Interaction Insights into Carbon Utilization and Element Cycling Functions of Hydrothermarchaeota in Hydrothermal Sediment.</title>
        <authorList>
            <person name="Zhou Z."/>
            <person name="Liu Y."/>
            <person name="Xu W."/>
            <person name="Pan J."/>
            <person name="Luo Z.H."/>
            <person name="Li M."/>
        </authorList>
    </citation>
    <scope>NUCLEOTIDE SEQUENCE [LARGE SCALE GENOMIC DNA]</scope>
    <source>
        <strain evidence="8">HyVt-489</strain>
    </source>
</reference>
<dbReference type="CDD" id="cd00075">
    <property type="entry name" value="HATPase"/>
    <property type="match status" value="1"/>
</dbReference>
<dbReference type="Pfam" id="PF12860">
    <property type="entry name" value="PAS_7"/>
    <property type="match status" value="1"/>
</dbReference>
<gene>
    <name evidence="8" type="ORF">ENJ46_04430</name>
</gene>
<dbReference type="SUPFAM" id="SSF55785">
    <property type="entry name" value="PYP-like sensor domain (PAS domain)"/>
    <property type="match status" value="1"/>
</dbReference>
<dbReference type="Proteomes" id="UP000886042">
    <property type="component" value="Unassembled WGS sequence"/>
</dbReference>
<dbReference type="Pfam" id="PF00512">
    <property type="entry name" value="HisKA"/>
    <property type="match status" value="1"/>
</dbReference>
<dbReference type="SMART" id="SM00388">
    <property type="entry name" value="HisKA"/>
    <property type="match status" value="1"/>
</dbReference>
<dbReference type="SMART" id="SM00387">
    <property type="entry name" value="HATPase_c"/>
    <property type="match status" value="1"/>
</dbReference>
<evidence type="ECO:0000256" key="6">
    <source>
        <dbReference type="ARBA" id="ARBA00023012"/>
    </source>
</evidence>
<dbReference type="PROSITE" id="PS50109">
    <property type="entry name" value="HIS_KIN"/>
    <property type="match status" value="1"/>
</dbReference>
<feature type="domain" description="Histidine kinase" evidence="7">
    <location>
        <begin position="251"/>
        <end position="463"/>
    </location>
</feature>
<dbReference type="EC" id="2.7.13.3" evidence="2"/>
<evidence type="ECO:0000256" key="3">
    <source>
        <dbReference type="ARBA" id="ARBA00022553"/>
    </source>
</evidence>
<dbReference type="SUPFAM" id="SSF55874">
    <property type="entry name" value="ATPase domain of HSP90 chaperone/DNA topoisomerase II/histidine kinase"/>
    <property type="match status" value="1"/>
</dbReference>
<evidence type="ECO:0000256" key="2">
    <source>
        <dbReference type="ARBA" id="ARBA00012438"/>
    </source>
</evidence>
<dbReference type="InterPro" id="IPR050736">
    <property type="entry name" value="Sensor_HK_Regulatory"/>
</dbReference>
<accession>A0A7C3G094</accession>
<dbReference type="InterPro" id="IPR005467">
    <property type="entry name" value="His_kinase_dom"/>
</dbReference>
<evidence type="ECO:0000256" key="5">
    <source>
        <dbReference type="ARBA" id="ARBA00022777"/>
    </source>
</evidence>
<dbReference type="Pfam" id="PF02518">
    <property type="entry name" value="HATPase_c"/>
    <property type="match status" value="1"/>
</dbReference>
<proteinExistence type="predicted"/>
<protein>
    <recommendedName>
        <fullName evidence="2">histidine kinase</fullName>
        <ecNumber evidence="2">2.7.13.3</ecNumber>
    </recommendedName>
</protein>
<dbReference type="SUPFAM" id="SSF47384">
    <property type="entry name" value="Homodimeric domain of signal transducing histidine kinase"/>
    <property type="match status" value="1"/>
</dbReference>
<evidence type="ECO:0000313" key="8">
    <source>
        <dbReference type="EMBL" id="HFB55151.1"/>
    </source>
</evidence>
<keyword evidence="4" id="KW-0808">Transferase</keyword>
<dbReference type="InterPro" id="IPR003594">
    <property type="entry name" value="HATPase_dom"/>
</dbReference>
<dbReference type="GO" id="GO:0000155">
    <property type="term" value="F:phosphorelay sensor kinase activity"/>
    <property type="evidence" value="ECO:0007669"/>
    <property type="project" value="InterPro"/>
</dbReference>
<name>A0A7C3G094_9PROT</name>
<dbReference type="Gene3D" id="3.30.565.10">
    <property type="entry name" value="Histidine kinase-like ATPase, C-terminal domain"/>
    <property type="match status" value="1"/>
</dbReference>
<dbReference type="AlphaFoldDB" id="A0A7C3G094"/>
<dbReference type="InterPro" id="IPR035965">
    <property type="entry name" value="PAS-like_dom_sf"/>
</dbReference>
<dbReference type="Gene3D" id="1.10.287.130">
    <property type="match status" value="1"/>
</dbReference>
<comment type="catalytic activity">
    <reaction evidence="1">
        <text>ATP + protein L-histidine = ADP + protein N-phospho-L-histidine.</text>
        <dbReference type="EC" id="2.7.13.3"/>
    </reaction>
</comment>